<name>A0A8H3VXE8_9PEZI</name>
<reference evidence="1 2" key="1">
    <citation type="submission" date="2019-12" db="EMBL/GenBank/DDBJ databases">
        <title>A genome sequence resource for the geographically widespread anthracnose pathogen Colletotrichum asianum.</title>
        <authorList>
            <person name="Meng Y."/>
        </authorList>
    </citation>
    <scope>NUCLEOTIDE SEQUENCE [LARGE SCALE GENOMIC DNA]</scope>
    <source>
        <strain evidence="1 2">ICMP 18580</strain>
    </source>
</reference>
<keyword evidence="2" id="KW-1185">Reference proteome</keyword>
<sequence length="82" mass="9040">MLAEATHTSRGGPKCPQFQVACCRLTCSSVKLQMLCRFSLSLFSLLFWKQSSLASGARNEPLSADTLLDSFLLVTTDCPPRR</sequence>
<dbReference type="EMBL" id="WOWK01000171">
    <property type="protein sequence ID" value="KAF0316110.1"/>
    <property type="molecule type" value="Genomic_DNA"/>
</dbReference>
<protein>
    <submittedName>
        <fullName evidence="1">Uncharacterized protein</fullName>
    </submittedName>
</protein>
<organism evidence="1 2">
    <name type="scientific">Colletotrichum asianum</name>
    <dbReference type="NCBI Taxonomy" id="702518"/>
    <lineage>
        <taxon>Eukaryota</taxon>
        <taxon>Fungi</taxon>
        <taxon>Dikarya</taxon>
        <taxon>Ascomycota</taxon>
        <taxon>Pezizomycotina</taxon>
        <taxon>Sordariomycetes</taxon>
        <taxon>Hypocreomycetidae</taxon>
        <taxon>Glomerellales</taxon>
        <taxon>Glomerellaceae</taxon>
        <taxon>Colletotrichum</taxon>
        <taxon>Colletotrichum gloeosporioides species complex</taxon>
    </lineage>
</organism>
<evidence type="ECO:0000313" key="1">
    <source>
        <dbReference type="EMBL" id="KAF0316110.1"/>
    </source>
</evidence>
<accession>A0A8H3VXE8</accession>
<proteinExistence type="predicted"/>
<gene>
    <name evidence="1" type="ORF">GQ607_016648</name>
</gene>
<dbReference type="AlphaFoldDB" id="A0A8H3VXE8"/>
<evidence type="ECO:0000313" key="2">
    <source>
        <dbReference type="Proteomes" id="UP000434172"/>
    </source>
</evidence>
<dbReference type="Proteomes" id="UP000434172">
    <property type="component" value="Unassembled WGS sequence"/>
</dbReference>
<comment type="caution">
    <text evidence="1">The sequence shown here is derived from an EMBL/GenBank/DDBJ whole genome shotgun (WGS) entry which is preliminary data.</text>
</comment>